<sequence>VNTSNKELLSEVERLQRMQRGKSLNESFDSEAFNETDALQQRLLILEEERSVLDMSVRQLMSEKDEVGKEVNLLTQKVITLTEELADSKSE</sequence>
<evidence type="ECO:0000313" key="1">
    <source>
        <dbReference type="EMBL" id="CAB4044021.1"/>
    </source>
</evidence>
<organism evidence="1 2">
    <name type="scientific">Paramuricea clavata</name>
    <name type="common">Red gorgonian</name>
    <name type="synonym">Violescent sea-whip</name>
    <dbReference type="NCBI Taxonomy" id="317549"/>
    <lineage>
        <taxon>Eukaryota</taxon>
        <taxon>Metazoa</taxon>
        <taxon>Cnidaria</taxon>
        <taxon>Anthozoa</taxon>
        <taxon>Octocorallia</taxon>
        <taxon>Malacalcyonacea</taxon>
        <taxon>Plexauridae</taxon>
        <taxon>Paramuricea</taxon>
    </lineage>
</organism>
<name>A0A7D9KE17_PARCT</name>
<dbReference type="EMBL" id="CACRXK020033807">
    <property type="protein sequence ID" value="CAB4044021.1"/>
    <property type="molecule type" value="Genomic_DNA"/>
</dbReference>
<keyword evidence="2" id="KW-1185">Reference proteome</keyword>
<dbReference type="Proteomes" id="UP001152795">
    <property type="component" value="Unassembled WGS sequence"/>
</dbReference>
<comment type="caution">
    <text evidence="1">The sequence shown here is derived from an EMBL/GenBank/DDBJ whole genome shotgun (WGS) entry which is preliminary data.</text>
</comment>
<proteinExistence type="predicted"/>
<feature type="non-terminal residue" evidence="1">
    <location>
        <position position="91"/>
    </location>
</feature>
<reference evidence="1" key="1">
    <citation type="submission" date="2020-04" db="EMBL/GenBank/DDBJ databases">
        <authorList>
            <person name="Alioto T."/>
            <person name="Alioto T."/>
            <person name="Gomez Garrido J."/>
        </authorList>
    </citation>
    <scope>NUCLEOTIDE SEQUENCE</scope>
    <source>
        <strain evidence="1">A484AB</strain>
    </source>
</reference>
<dbReference type="AlphaFoldDB" id="A0A7D9KE17"/>
<protein>
    <submittedName>
        <fullName evidence="1">Uncharacterized protein</fullName>
    </submittedName>
</protein>
<feature type="non-terminal residue" evidence="1">
    <location>
        <position position="1"/>
    </location>
</feature>
<evidence type="ECO:0000313" key="2">
    <source>
        <dbReference type="Proteomes" id="UP001152795"/>
    </source>
</evidence>
<accession>A0A7D9KE17</accession>
<gene>
    <name evidence="1" type="ORF">PACLA_8A089535</name>
</gene>